<reference evidence="1 4" key="1">
    <citation type="journal article" date="2015" name="Genome Announc.">
        <title>Complete Genome Sequence of the Nitrogen-Fixing and Solvent-Producing Clostridium pasteurianum DSM 525.</title>
        <authorList>
            <person name="Poehlein A."/>
            <person name="Grosse-Honebrink A."/>
            <person name="Zhang Y."/>
            <person name="Minton N.P."/>
            <person name="Daniel R."/>
        </authorList>
    </citation>
    <scope>NUCLEOTIDE SEQUENCE [LARGE SCALE GENOMIC DNA]</scope>
    <source>
        <strain evidence="1">DSM 525</strain>
        <strain evidence="4">DSM 525 / ATCC 6013</strain>
    </source>
</reference>
<accession>A0A0H3J2V9</accession>
<protein>
    <recommendedName>
        <fullName evidence="5">DUF1450 domain-containing protein</fullName>
    </recommendedName>
</protein>
<evidence type="ECO:0000313" key="3">
    <source>
        <dbReference type="Proteomes" id="UP000028042"/>
    </source>
</evidence>
<dbReference type="eggNOG" id="ENOG50327V4">
    <property type="taxonomic scope" value="Bacteria"/>
</dbReference>
<evidence type="ECO:0000313" key="4">
    <source>
        <dbReference type="Proteomes" id="UP000030905"/>
    </source>
</evidence>
<dbReference type="RefSeq" id="WP_003441850.1">
    <property type="nucleotide sequence ID" value="NZ_ANZB01000002.1"/>
</dbReference>
<evidence type="ECO:0000313" key="2">
    <source>
        <dbReference type="EMBL" id="KRU11741.1"/>
    </source>
</evidence>
<proteinExistence type="predicted"/>
<gene>
    <name evidence="1" type="ORF">CLPA_c21910</name>
    <name evidence="2" type="ORF">CP6013_00988</name>
</gene>
<dbReference type="EMBL" id="CP009268">
    <property type="protein sequence ID" value="AJA52249.1"/>
    <property type="molecule type" value="Genomic_DNA"/>
</dbReference>
<reference evidence="2 3" key="3">
    <citation type="journal article" name="Genome Announc.">
        <title>Improved Draft Genome Sequence of Clostridium pasteurianum Strain ATCC 6013 (DSM 525) Using a Hybrid Next-Generation Sequencing Approach.</title>
        <authorList>
            <person name="Pyne M.E."/>
            <person name="Utturkar S."/>
            <person name="Brown S.D."/>
            <person name="Moo-Young M."/>
            <person name="Chung D.A."/>
            <person name="Chou C.P."/>
        </authorList>
    </citation>
    <scope>NUCLEOTIDE SEQUENCE [LARGE SCALE GENOMIC DNA]</scope>
    <source>
        <strain evidence="2 3">ATCC 6013</strain>
    </source>
</reference>
<dbReference type="KEGG" id="cpae:CPAST_c21910"/>
<dbReference type="KEGG" id="cpat:CLPA_c21910"/>
<dbReference type="PATRIC" id="fig|1262449.3.peg.804"/>
<organism evidence="1 4">
    <name type="scientific">Clostridium pasteurianum DSM 525 = ATCC 6013</name>
    <dbReference type="NCBI Taxonomy" id="1262449"/>
    <lineage>
        <taxon>Bacteria</taxon>
        <taxon>Bacillati</taxon>
        <taxon>Bacillota</taxon>
        <taxon>Clostridia</taxon>
        <taxon>Eubacteriales</taxon>
        <taxon>Clostridiaceae</taxon>
        <taxon>Clostridium</taxon>
    </lineage>
</organism>
<reference evidence="2" key="2">
    <citation type="submission" date="2015-10" db="EMBL/GenBank/DDBJ databases">
        <title>Improved Draft Genome Sequence of Clostridium pasteurianum Strain ATCC 6013 (DSM 525) Using a Hybrid Next-Generation Sequencing Approach.</title>
        <authorList>
            <person name="Pyne M.E."/>
            <person name="Utturkar S.M."/>
            <person name="Brown S.D."/>
            <person name="Moo-Young M."/>
            <person name="Chung D.A."/>
            <person name="Chou P.C."/>
        </authorList>
    </citation>
    <scope>NUCLEOTIDE SEQUENCE</scope>
    <source>
        <strain evidence="2">ATCC 6013</strain>
    </source>
</reference>
<dbReference type="GeneID" id="93074337"/>
<dbReference type="EMBL" id="JPGY02000001">
    <property type="protein sequence ID" value="KRU11741.1"/>
    <property type="molecule type" value="Genomic_DNA"/>
</dbReference>
<sequence length="68" mass="8041">MTKIKVCKHTVDYNKLIKELKNNNMDFEIRGCVHKCSKCKEKVLVKRDDEYISAKTVEKLILKLKDKN</sequence>
<evidence type="ECO:0008006" key="5">
    <source>
        <dbReference type="Google" id="ProtNLM"/>
    </source>
</evidence>
<dbReference type="Proteomes" id="UP000028042">
    <property type="component" value="Unassembled WGS sequence"/>
</dbReference>
<dbReference type="AlphaFoldDB" id="A0A0H3J2V9"/>
<evidence type="ECO:0000313" key="1">
    <source>
        <dbReference type="EMBL" id="AJA52249.1"/>
    </source>
</evidence>
<keyword evidence="4" id="KW-1185">Reference proteome</keyword>
<name>A0A0H3J2V9_CLOPA</name>
<dbReference type="Proteomes" id="UP000030905">
    <property type="component" value="Chromosome"/>
</dbReference>